<organism evidence="1 2">
    <name type="scientific">Podospora fimiseda</name>
    <dbReference type="NCBI Taxonomy" id="252190"/>
    <lineage>
        <taxon>Eukaryota</taxon>
        <taxon>Fungi</taxon>
        <taxon>Dikarya</taxon>
        <taxon>Ascomycota</taxon>
        <taxon>Pezizomycotina</taxon>
        <taxon>Sordariomycetes</taxon>
        <taxon>Sordariomycetidae</taxon>
        <taxon>Sordariales</taxon>
        <taxon>Podosporaceae</taxon>
        <taxon>Podospora</taxon>
    </lineage>
</organism>
<evidence type="ECO:0000313" key="2">
    <source>
        <dbReference type="Proteomes" id="UP001301958"/>
    </source>
</evidence>
<comment type="caution">
    <text evidence="1">The sequence shown here is derived from an EMBL/GenBank/DDBJ whole genome shotgun (WGS) entry which is preliminary data.</text>
</comment>
<protein>
    <submittedName>
        <fullName evidence="1">Uncharacterized protein</fullName>
    </submittedName>
</protein>
<accession>A0AAN6YQC2</accession>
<evidence type="ECO:0000313" key="1">
    <source>
        <dbReference type="EMBL" id="KAK4222166.1"/>
    </source>
</evidence>
<name>A0AAN6YQC2_9PEZI</name>
<reference evidence="1" key="2">
    <citation type="submission" date="2023-05" db="EMBL/GenBank/DDBJ databases">
        <authorList>
            <consortium name="Lawrence Berkeley National Laboratory"/>
            <person name="Steindorff A."/>
            <person name="Hensen N."/>
            <person name="Bonometti L."/>
            <person name="Westerberg I."/>
            <person name="Brannstrom I.O."/>
            <person name="Guillou S."/>
            <person name="Cros-Aarteil S."/>
            <person name="Calhoun S."/>
            <person name="Haridas S."/>
            <person name="Kuo A."/>
            <person name="Mondo S."/>
            <person name="Pangilinan J."/>
            <person name="Riley R."/>
            <person name="Labutti K."/>
            <person name="Andreopoulos B."/>
            <person name="Lipzen A."/>
            <person name="Chen C."/>
            <person name="Yanf M."/>
            <person name="Daum C."/>
            <person name="Ng V."/>
            <person name="Clum A."/>
            <person name="Ohm R."/>
            <person name="Martin F."/>
            <person name="Silar P."/>
            <person name="Natvig D."/>
            <person name="Lalanne C."/>
            <person name="Gautier V."/>
            <person name="Ament-Velasquez S.L."/>
            <person name="Kruys A."/>
            <person name="Hutchinson M.I."/>
            <person name="Powell A.J."/>
            <person name="Barry K."/>
            <person name="Miller A.N."/>
            <person name="Grigoriev I.V."/>
            <person name="Debuchy R."/>
            <person name="Gladieux P."/>
            <person name="Thoren M.H."/>
            <person name="Johannesson H."/>
        </authorList>
    </citation>
    <scope>NUCLEOTIDE SEQUENCE</scope>
    <source>
        <strain evidence="1">CBS 990.96</strain>
    </source>
</reference>
<dbReference type="AlphaFoldDB" id="A0AAN6YQC2"/>
<reference evidence="1" key="1">
    <citation type="journal article" date="2023" name="Mol. Phylogenet. Evol.">
        <title>Genome-scale phylogeny and comparative genomics of the fungal order Sordariales.</title>
        <authorList>
            <person name="Hensen N."/>
            <person name="Bonometti L."/>
            <person name="Westerberg I."/>
            <person name="Brannstrom I.O."/>
            <person name="Guillou S."/>
            <person name="Cros-Aarteil S."/>
            <person name="Calhoun S."/>
            <person name="Haridas S."/>
            <person name="Kuo A."/>
            <person name="Mondo S."/>
            <person name="Pangilinan J."/>
            <person name="Riley R."/>
            <person name="LaButti K."/>
            <person name="Andreopoulos B."/>
            <person name="Lipzen A."/>
            <person name="Chen C."/>
            <person name="Yan M."/>
            <person name="Daum C."/>
            <person name="Ng V."/>
            <person name="Clum A."/>
            <person name="Steindorff A."/>
            <person name="Ohm R.A."/>
            <person name="Martin F."/>
            <person name="Silar P."/>
            <person name="Natvig D.O."/>
            <person name="Lalanne C."/>
            <person name="Gautier V."/>
            <person name="Ament-Velasquez S.L."/>
            <person name="Kruys A."/>
            <person name="Hutchinson M.I."/>
            <person name="Powell A.J."/>
            <person name="Barry K."/>
            <person name="Miller A.N."/>
            <person name="Grigoriev I.V."/>
            <person name="Debuchy R."/>
            <person name="Gladieux P."/>
            <person name="Hiltunen Thoren M."/>
            <person name="Johannesson H."/>
        </authorList>
    </citation>
    <scope>NUCLEOTIDE SEQUENCE</scope>
    <source>
        <strain evidence="1">CBS 990.96</strain>
    </source>
</reference>
<keyword evidence="2" id="KW-1185">Reference proteome</keyword>
<dbReference type="EMBL" id="MU865487">
    <property type="protein sequence ID" value="KAK4222166.1"/>
    <property type="molecule type" value="Genomic_DNA"/>
</dbReference>
<sequence>MQLPSNLLHMHDPCVTKKYGSGNLGNSHTSLTPGDSLSLSLSQGCDGRLIPPVNSVLYPNGVEGFGVPECMTTTSSKHCPSFSSQQLPKFGFLPVVTPMIRGRGPSDEECFHEWNSKPQFERLTGVIISDRFSAAAGRTSCLFSLCLSNCCSEALSEEAYSVSFPSSPFVAASAVWGPQDSGDLCDTNSLGVLKKIGPKKLWPVLKSQRKQTSTSLLHIYLAVSEFSDLG</sequence>
<dbReference type="Proteomes" id="UP001301958">
    <property type="component" value="Unassembled WGS sequence"/>
</dbReference>
<gene>
    <name evidence="1" type="ORF">QBC38DRAFT_100157</name>
</gene>
<proteinExistence type="predicted"/>